<comment type="catalytic activity">
    <reaction evidence="1">
        <text>Transfers a segment of a (1-&gt;4)-alpha-D-glucan to a new position in an acceptor, which may be glucose or a (1-&gt;4)-alpha-D-glucan.</text>
        <dbReference type="EC" id="2.4.1.25"/>
    </reaction>
</comment>
<dbReference type="GO" id="GO:0005737">
    <property type="term" value="C:cytoplasm"/>
    <property type="evidence" value="ECO:0007669"/>
    <property type="project" value="UniProtKB-SubCell"/>
</dbReference>
<name>A0A0N4UM20_DRAME</name>
<evidence type="ECO:0000256" key="11">
    <source>
        <dbReference type="ARBA" id="ARBA00031477"/>
    </source>
</evidence>
<dbReference type="CDD" id="cd11327">
    <property type="entry name" value="AmyAc_Glg_debranch_2"/>
    <property type="match status" value="1"/>
</dbReference>
<dbReference type="PANTHER" id="PTHR10569">
    <property type="entry name" value="GLYCOGEN DEBRANCHING ENZYME"/>
    <property type="match status" value="1"/>
</dbReference>
<dbReference type="GO" id="GO:0004134">
    <property type="term" value="F:4-alpha-glucanotransferase activity"/>
    <property type="evidence" value="ECO:0007669"/>
    <property type="project" value="UniProtKB-EC"/>
</dbReference>
<evidence type="ECO:0000256" key="5">
    <source>
        <dbReference type="ARBA" id="ARBA00012560"/>
    </source>
</evidence>
<dbReference type="FunFam" id="3.20.20.80:FF:000108">
    <property type="entry name" value="glycogen debranching enzyme"/>
    <property type="match status" value="1"/>
</dbReference>
<dbReference type="Pfam" id="PF14702">
    <property type="entry name" value="hGDE_central"/>
    <property type="match status" value="1"/>
</dbReference>
<dbReference type="PANTHER" id="PTHR10569:SF2">
    <property type="entry name" value="GLYCOGEN DEBRANCHING ENZYME"/>
    <property type="match status" value="1"/>
</dbReference>
<comment type="function">
    <text evidence="3">Multifunctional enzyme acting as 1,4-alpha-D-glucan:1,4-alpha-D-glucan 4-alpha-D-glycosyltransferase and amylo-1,6-glucosidase in glycogen degradation.</text>
</comment>
<dbReference type="InterPro" id="IPR010401">
    <property type="entry name" value="AGL/Gdb1"/>
</dbReference>
<dbReference type="WBParaSite" id="DME_0000887201-mRNA-1">
    <property type="protein sequence ID" value="DME_0000887201-mRNA-1"/>
    <property type="gene ID" value="DME_0000887201"/>
</dbReference>
<evidence type="ECO:0000313" key="16">
    <source>
        <dbReference type="Proteomes" id="UP000038040"/>
    </source>
</evidence>
<evidence type="ECO:0000256" key="9">
    <source>
        <dbReference type="ARBA" id="ARBA00023268"/>
    </source>
</evidence>
<evidence type="ECO:0000256" key="7">
    <source>
        <dbReference type="ARBA" id="ARBA00020723"/>
    </source>
</evidence>
<dbReference type="NCBIfam" id="TIGR01531">
    <property type="entry name" value="glyc_debranch"/>
    <property type="match status" value="1"/>
</dbReference>
<dbReference type="Gene3D" id="1.50.10.10">
    <property type="match status" value="1"/>
</dbReference>
<evidence type="ECO:0000259" key="13">
    <source>
        <dbReference type="Pfam" id="PF14701"/>
    </source>
</evidence>
<comment type="subcellular location">
    <subcellularLocation>
        <location evidence="4">Cytoplasm</location>
    </subcellularLocation>
</comment>
<dbReference type="Pfam" id="PF06202">
    <property type="entry name" value="GDE_C"/>
    <property type="match status" value="1"/>
</dbReference>
<accession>A0A0N4UM20</accession>
<dbReference type="Proteomes" id="UP000038040">
    <property type="component" value="Unplaced"/>
</dbReference>
<dbReference type="SUPFAM" id="SSF51445">
    <property type="entry name" value="(Trans)glycosidases"/>
    <property type="match status" value="1"/>
</dbReference>
<evidence type="ECO:0000256" key="6">
    <source>
        <dbReference type="ARBA" id="ARBA00012778"/>
    </source>
</evidence>
<dbReference type="SUPFAM" id="SSF48208">
    <property type="entry name" value="Six-hairpin glycosidases"/>
    <property type="match status" value="1"/>
</dbReference>
<protein>
    <recommendedName>
        <fullName evidence="7">Glycogen debranching enzyme</fullName>
        <ecNumber evidence="5">2.4.1.25</ecNumber>
        <ecNumber evidence="6">3.2.1.33</ecNumber>
    </recommendedName>
    <alternativeName>
        <fullName evidence="11">Glycogen debrancher</fullName>
    </alternativeName>
</protein>
<evidence type="ECO:0000256" key="1">
    <source>
        <dbReference type="ARBA" id="ARBA00000439"/>
    </source>
</evidence>
<evidence type="ECO:0000259" key="12">
    <source>
        <dbReference type="Pfam" id="PF06202"/>
    </source>
</evidence>
<evidence type="ECO:0000313" key="15">
    <source>
        <dbReference type="EMBL" id="VDN60537.1"/>
    </source>
</evidence>
<dbReference type="GO" id="GO:0005978">
    <property type="term" value="P:glycogen biosynthetic process"/>
    <property type="evidence" value="ECO:0007669"/>
    <property type="project" value="UniProtKB-KW"/>
</dbReference>
<keyword evidence="17" id="KW-1185">Reference proteome</keyword>
<proteinExistence type="inferred from homology"/>
<evidence type="ECO:0000256" key="8">
    <source>
        <dbReference type="ARBA" id="ARBA00023056"/>
    </source>
</evidence>
<dbReference type="EC" id="2.4.1.25" evidence="5"/>
<dbReference type="InterPro" id="IPR032788">
    <property type="entry name" value="AGL_central"/>
</dbReference>
<dbReference type="STRING" id="318479.A0A0N4UM20"/>
<dbReference type="OrthoDB" id="10248904at2759"/>
<dbReference type="AlphaFoldDB" id="A0A0N4UM20"/>
<dbReference type="FunFam" id="3.20.20.80:FF:000070">
    <property type="entry name" value="GDB1p Glycogen debranching enzyme"/>
    <property type="match status" value="1"/>
</dbReference>
<feature type="domain" description="Glycogen debranching enzyme glucanotransferase" evidence="13">
    <location>
        <begin position="102"/>
        <end position="534"/>
    </location>
</feature>
<evidence type="ECO:0000256" key="4">
    <source>
        <dbReference type="ARBA" id="ARBA00004496"/>
    </source>
</evidence>
<evidence type="ECO:0000256" key="10">
    <source>
        <dbReference type="ARBA" id="ARBA00025780"/>
    </source>
</evidence>
<evidence type="ECO:0000313" key="17">
    <source>
        <dbReference type="Proteomes" id="UP000274756"/>
    </source>
</evidence>
<dbReference type="GO" id="GO:0005980">
    <property type="term" value="P:glycogen catabolic process"/>
    <property type="evidence" value="ECO:0007669"/>
    <property type="project" value="InterPro"/>
</dbReference>
<sequence length="1467" mass="167625">MQEIRIIVLEIEDDISSRIIRLRQGWIVRFVKGASLLGHDIKLITSIAGEIKWTQNSDELASFAEIVCLKAGVFTYNVYENEQQYVEGFLQVLPELTSAGHPLPLDAIICQTYIAKLLGPLSEWKDRLRIAKESGFNMIHFSPVQELGKSNSSYSLANHLKLNPAFNNQGTNYVMNDLAKIIGEIEQEWGILSIQDVVWNHAAKDALWLHEHPESTYNCKNNPHLRPAYVLDRLFYHFSNEIAAGKWADRGLPPVIETDNHISALRHILQDEIMPRVRLAEFFKIDIPLLAEIFRTAIKESPISDDYIEDCLELIPGKQWARFGFTIDMASAVRKFNHSRYNVSNEEDRQNQCIHAFCNEMDYLNRCKDDYAKEIIEASINAVIGHVYYTRVNPSGPRRKDLIGDFPLVDCYFVHTFPSETWEKDELYAYNDNTAQYLMACNGWVMNANPLIDFAAYPSQVYLRRELVCWGDCVKLNYGQKPEDSPFLWKFMKEYSQTCARIFHGVRIDNCHSTPMVVGEYMLKAAREIRPDLYVVAELFTGSEVIDNIFVNRLGITSLIREAQNASDSHEQGRLVYRFGGEVVGAFIQTSIREATSSVAHALFYDQTHDNPSAIEKRSVFDVLPTAAMIAMASCANGSTRGYDELIPFKIDVVNERRLYAKWTEMGNYRALIDIRAIINRLHSWLAMNGFTQVFVDQMNFDIVAVTRHNPITHETVILVAHTAFSKNSINHVGPVVRNVHFEGLLEEIIFEAQIIGGQEVQPFSSDWLHGLTEYYVEFMEHLKPNESKLVLVHGVENGNIELKNFSSGSVIALKISPLKSAAESVAKIRNLLANDDDPLRNELRRSLEKMSLQPLSYIFFNCIAEEIDCGAGAYHIPDFGQLVYCGLQGLKPLLKKIVAQNDLGHPLCDNLRKGCWLIDYIVLRLKRHQNTCEYGFVVEKIFMPVKDVQYYLRPSYFEAVFSLIYRITREELFKKLHPDLLSSSRFVRALVFSATSFVNAINSSKLPPLSPSVILEDQFPSSLSAGLPHFSVGIWRNWGRDTFIALPGCLLVTGRYYDARNLILAYGGALRHGLIPNLLAEGQGPRYNCRDAVWFWLYAIIKYIKMAPHGDEILLMKVLRLYPFDNTEYGRDQREEELWRTMHEALSRHFIGIDFRERNAGTAIDEHMTDQGFNVRAYVDHEFGFICGGNEWNCGTWMDKMGNSHKAGNAGVPATPRDGAAVELQGLAYAVICSLQHLHKKGLFPESGVTNGEISWKWNEWAARMKANFENCFFVRDDDHSFNINRRGIIKDTFRSTSTYTDFQLRPNFAIALAAAPNLMNPKNAWRALNIAESILMEGDMSLGIKTLDPNDWNYNGFYDPSNDSYDRKVAGGFNYHQGPEWLWVAAYFLRAKLYIANELNQQTYDETARNIRKYLGRYWRHLEHSRWSSLPELTNENGSHCGASCHAQAWSIGCLLETVHHLYRK</sequence>
<dbReference type="EMBL" id="UYYG01001221">
    <property type="protein sequence ID" value="VDN60537.1"/>
    <property type="molecule type" value="Genomic_DNA"/>
</dbReference>
<dbReference type="InterPro" id="IPR008928">
    <property type="entry name" value="6-hairpin_glycosidase_sf"/>
</dbReference>
<dbReference type="Gene3D" id="3.20.20.80">
    <property type="entry name" value="Glycosidases"/>
    <property type="match status" value="2"/>
</dbReference>
<dbReference type="InterPro" id="IPR017853">
    <property type="entry name" value="GH"/>
</dbReference>
<evidence type="ECO:0000256" key="3">
    <source>
        <dbReference type="ARBA" id="ARBA00003530"/>
    </source>
</evidence>
<keyword evidence="9" id="KW-0511">Multifunctional enzyme</keyword>
<organism evidence="16 18">
    <name type="scientific">Dracunculus medinensis</name>
    <name type="common">Guinea worm</name>
    <dbReference type="NCBI Taxonomy" id="318479"/>
    <lineage>
        <taxon>Eukaryota</taxon>
        <taxon>Metazoa</taxon>
        <taxon>Ecdysozoa</taxon>
        <taxon>Nematoda</taxon>
        <taxon>Chromadorea</taxon>
        <taxon>Rhabditida</taxon>
        <taxon>Spirurina</taxon>
        <taxon>Dracunculoidea</taxon>
        <taxon>Dracunculidae</taxon>
        <taxon>Dracunculus</taxon>
    </lineage>
</organism>
<gene>
    <name evidence="15" type="ORF">DME_LOCUS10510</name>
</gene>
<dbReference type="GO" id="GO:0004135">
    <property type="term" value="F:amylo-alpha-1,6-glucosidase activity"/>
    <property type="evidence" value="ECO:0007669"/>
    <property type="project" value="UniProtKB-EC"/>
</dbReference>
<comment type="similarity">
    <text evidence="10">Belongs to the glycogen debranching enzyme family.</text>
</comment>
<dbReference type="Pfam" id="PF14701">
    <property type="entry name" value="hDGE_amylase"/>
    <property type="match status" value="1"/>
</dbReference>
<reference evidence="15 17" key="2">
    <citation type="submission" date="2018-11" db="EMBL/GenBank/DDBJ databases">
        <authorList>
            <consortium name="Pathogen Informatics"/>
        </authorList>
    </citation>
    <scope>NUCLEOTIDE SEQUENCE [LARGE SCALE GENOMIC DNA]</scope>
</reference>
<dbReference type="Proteomes" id="UP000274756">
    <property type="component" value="Unassembled WGS sequence"/>
</dbReference>
<dbReference type="EC" id="3.2.1.33" evidence="6"/>
<feature type="domain" description="Glycogen debranching enzyme central" evidence="14">
    <location>
        <begin position="672"/>
        <end position="926"/>
    </location>
</feature>
<evidence type="ECO:0000259" key="14">
    <source>
        <dbReference type="Pfam" id="PF14702"/>
    </source>
</evidence>
<feature type="domain" description="Glycogen debranching enzyme C-terminal" evidence="12">
    <location>
        <begin position="1018"/>
        <end position="1459"/>
    </location>
</feature>
<evidence type="ECO:0000313" key="18">
    <source>
        <dbReference type="WBParaSite" id="DME_0000887201-mRNA-1"/>
    </source>
</evidence>
<dbReference type="InterPro" id="IPR032790">
    <property type="entry name" value="GDE_C"/>
</dbReference>
<keyword evidence="8" id="KW-0320">Glycogen biosynthesis</keyword>
<dbReference type="InterPro" id="IPR032792">
    <property type="entry name" value="AGL_glucanoTrfase"/>
</dbReference>
<dbReference type="InterPro" id="IPR012341">
    <property type="entry name" value="6hp_glycosidase-like_sf"/>
</dbReference>
<comment type="catalytic activity">
    <reaction evidence="2">
        <text>Hydrolysis of (1-&gt;6)-alpha-D-glucosidic branch linkages in glycogen phosphorylase limit dextrin.</text>
        <dbReference type="EC" id="3.2.1.33"/>
    </reaction>
</comment>
<reference evidence="18" key="1">
    <citation type="submission" date="2017-02" db="UniProtKB">
        <authorList>
            <consortium name="WormBaseParasite"/>
        </authorList>
    </citation>
    <scope>IDENTIFICATION</scope>
</reference>
<evidence type="ECO:0000256" key="2">
    <source>
        <dbReference type="ARBA" id="ARBA00000927"/>
    </source>
</evidence>
<dbReference type="InterPro" id="IPR006421">
    <property type="entry name" value="Glycogen_debranch_met"/>
</dbReference>